<dbReference type="EMBL" id="GBXM01000674">
    <property type="protein sequence ID" value="JAI07904.1"/>
    <property type="molecule type" value="Transcribed_RNA"/>
</dbReference>
<keyword evidence="1" id="KW-0732">Signal</keyword>
<feature type="signal peptide" evidence="1">
    <location>
        <begin position="1"/>
        <end position="17"/>
    </location>
</feature>
<name>A0A0E9Y1P4_ANGAN</name>
<accession>A0A0E9Y1P4</accession>
<protein>
    <submittedName>
        <fullName evidence="2">Uncharacterized protein</fullName>
    </submittedName>
</protein>
<feature type="chain" id="PRO_5002435338" evidence="1">
    <location>
        <begin position="18"/>
        <end position="45"/>
    </location>
</feature>
<organism evidence="2">
    <name type="scientific">Anguilla anguilla</name>
    <name type="common">European freshwater eel</name>
    <name type="synonym">Muraena anguilla</name>
    <dbReference type="NCBI Taxonomy" id="7936"/>
    <lineage>
        <taxon>Eukaryota</taxon>
        <taxon>Metazoa</taxon>
        <taxon>Chordata</taxon>
        <taxon>Craniata</taxon>
        <taxon>Vertebrata</taxon>
        <taxon>Euteleostomi</taxon>
        <taxon>Actinopterygii</taxon>
        <taxon>Neopterygii</taxon>
        <taxon>Teleostei</taxon>
        <taxon>Anguilliformes</taxon>
        <taxon>Anguillidae</taxon>
        <taxon>Anguilla</taxon>
    </lineage>
</organism>
<dbReference type="AlphaFoldDB" id="A0A0E9Y1P4"/>
<reference evidence="2" key="1">
    <citation type="submission" date="2014-11" db="EMBL/GenBank/DDBJ databases">
        <authorList>
            <person name="Amaro Gonzalez C."/>
        </authorList>
    </citation>
    <scope>NUCLEOTIDE SEQUENCE</scope>
</reference>
<evidence type="ECO:0000313" key="2">
    <source>
        <dbReference type="EMBL" id="JAI07904.1"/>
    </source>
</evidence>
<sequence>MPIKLAMLFWCFFFCHTIRQYISTSINVTLNLKTKSSFLFGIMLN</sequence>
<reference evidence="2" key="2">
    <citation type="journal article" date="2015" name="Fish Shellfish Immunol.">
        <title>Early steps in the European eel (Anguilla anguilla)-Vibrio vulnificus interaction in the gills: Role of the RtxA13 toxin.</title>
        <authorList>
            <person name="Callol A."/>
            <person name="Pajuelo D."/>
            <person name="Ebbesson L."/>
            <person name="Teles M."/>
            <person name="MacKenzie S."/>
            <person name="Amaro C."/>
        </authorList>
    </citation>
    <scope>NUCLEOTIDE SEQUENCE</scope>
</reference>
<evidence type="ECO:0000256" key="1">
    <source>
        <dbReference type="SAM" id="SignalP"/>
    </source>
</evidence>
<proteinExistence type="predicted"/>